<reference evidence="2 3" key="1">
    <citation type="submission" date="2019-10" db="EMBL/GenBank/DDBJ databases">
        <authorList>
            <person name="Palmer J.M."/>
        </authorList>
    </citation>
    <scope>NUCLEOTIDE SEQUENCE [LARGE SCALE GENOMIC DNA]</scope>
    <source>
        <strain evidence="2 3">TWF718</strain>
    </source>
</reference>
<comment type="caution">
    <text evidence="2">The sequence shown here is derived from an EMBL/GenBank/DDBJ whole genome shotgun (WGS) entry which is preliminary data.</text>
</comment>
<protein>
    <submittedName>
        <fullName evidence="2">Uncharacterized protein</fullName>
    </submittedName>
</protein>
<proteinExistence type="predicted"/>
<accession>A0AAN8MU10</accession>
<feature type="region of interest" description="Disordered" evidence="1">
    <location>
        <begin position="134"/>
        <end position="154"/>
    </location>
</feature>
<keyword evidence="3" id="KW-1185">Reference proteome</keyword>
<dbReference type="Proteomes" id="UP001313282">
    <property type="component" value="Unassembled WGS sequence"/>
</dbReference>
<sequence>MCGVLRCPKNGNQPMELWLGTTPPRKTGDEKMKKNAKEARVKLAAETGVWSDQVGRFPVGSCAETIPLSILLRSGTRESDMYSLSIRNKDGEYIQACQTCTATLENAASITGFTILDVGLPENRWVYGEGERAAQNRARDLGGGPADAKENREL</sequence>
<dbReference type="AlphaFoldDB" id="A0AAN8MU10"/>
<gene>
    <name evidence="2" type="ORF">TWF718_009621</name>
</gene>
<evidence type="ECO:0000313" key="2">
    <source>
        <dbReference type="EMBL" id="KAK6336833.1"/>
    </source>
</evidence>
<name>A0AAN8MU10_9PEZI</name>
<dbReference type="EMBL" id="JAVHNR010000007">
    <property type="protein sequence ID" value="KAK6336833.1"/>
    <property type="molecule type" value="Genomic_DNA"/>
</dbReference>
<organism evidence="2 3">
    <name type="scientific">Orbilia javanica</name>
    <dbReference type="NCBI Taxonomy" id="47235"/>
    <lineage>
        <taxon>Eukaryota</taxon>
        <taxon>Fungi</taxon>
        <taxon>Dikarya</taxon>
        <taxon>Ascomycota</taxon>
        <taxon>Pezizomycotina</taxon>
        <taxon>Orbiliomycetes</taxon>
        <taxon>Orbiliales</taxon>
        <taxon>Orbiliaceae</taxon>
        <taxon>Orbilia</taxon>
    </lineage>
</organism>
<evidence type="ECO:0000256" key="1">
    <source>
        <dbReference type="SAM" id="MobiDB-lite"/>
    </source>
</evidence>
<evidence type="ECO:0000313" key="3">
    <source>
        <dbReference type="Proteomes" id="UP001313282"/>
    </source>
</evidence>